<feature type="region of interest" description="Disordered" evidence="1">
    <location>
        <begin position="252"/>
        <end position="331"/>
    </location>
</feature>
<feature type="region of interest" description="Disordered" evidence="1">
    <location>
        <begin position="217"/>
        <end position="239"/>
    </location>
</feature>
<evidence type="ECO:0008006" key="4">
    <source>
        <dbReference type="Google" id="ProtNLM"/>
    </source>
</evidence>
<name>A0ABQ0DX05_9EUKA</name>
<keyword evidence="3" id="KW-1185">Reference proteome</keyword>
<feature type="compositionally biased region" description="Polar residues" evidence="1">
    <location>
        <begin position="87"/>
        <end position="98"/>
    </location>
</feature>
<feature type="compositionally biased region" description="Basic and acidic residues" evidence="1">
    <location>
        <begin position="65"/>
        <end position="80"/>
    </location>
</feature>
<feature type="compositionally biased region" description="Basic and acidic residues" evidence="1">
    <location>
        <begin position="360"/>
        <end position="372"/>
    </location>
</feature>
<accession>A0ABQ0DX05</accession>
<feature type="compositionally biased region" description="Polar residues" evidence="1">
    <location>
        <begin position="699"/>
        <end position="717"/>
    </location>
</feature>
<feature type="compositionally biased region" description="Basic and acidic residues" evidence="1">
    <location>
        <begin position="252"/>
        <end position="277"/>
    </location>
</feature>
<gene>
    <name evidence="2" type="ORF">ENUP19_0337G0023</name>
</gene>
<proteinExistence type="predicted"/>
<reference evidence="2 3" key="1">
    <citation type="journal article" date="2019" name="PLoS Negl. Trop. Dis.">
        <title>Whole genome sequencing of Entamoeba nuttalli reveals mammalian host-related molecular signatures and a novel octapeptide-repeat surface protein.</title>
        <authorList>
            <person name="Tanaka M."/>
            <person name="Makiuchi T."/>
            <person name="Komiyama T."/>
            <person name="Shiina T."/>
            <person name="Osaki K."/>
            <person name="Tachibana H."/>
        </authorList>
    </citation>
    <scope>NUCLEOTIDE SEQUENCE [LARGE SCALE GENOMIC DNA]</scope>
    <source>
        <strain evidence="2 3">P19-061405</strain>
    </source>
</reference>
<sequence length="846" mass="97473">MSQESDTTTFDTIEAVAPPIQIKTLEKIEVNKISTDSSSSQKKNFLSAPTLYMTDEKADKLKQYEPTDVAKLKERKHSDFTKPLNPKSLSNSQNSQHTSSDEPVPLKQPQIMVRDSILKKDIQLIDENEKLDSISEIPTVIHNDEDQKQMDIVSTEQKGKTTSSVPLVDNKGSEEMEVVDIARNEISSTPFSSQNIKSTPEFTIGIKSRGLEKKQRFTRVSELNSSKTKKNLAQEEYDERELSYISSLIKEDDKSHLESIIEEETKKSPETNKKEIMSQKVSWMSQRLKNQKKNANETSEIKSGSQKRDTQYTSSDELKQNDEPKKIIEKDEAVPVKYEESSAASLEVVESLAALTKGKKKEEPKKVVKMEETSEVLGQEGKDIKDGETIREKREKEKESKNQERKKIIQEIKDTINILDKKVSAINVKKEEIEQETKNKITLQMSQKVPSLGSLNSSQLLKNSTNQSGEKKMEEIVDKEAMRKSLNQLDNLLSSQIDDVAGAADLVAMPLPEDEQEEIVKELSKEIDKEKEKKPKLKEDNKEKGKKKGILEREKELMKDSENKTKKGLSGTKQMRKSLLKKDEPEEKKNISKAMKEIKNEVLGKKEKRIKEKMTNEIDKEKPVKDEIKLKEGNENNNGLSGISDIVGSQPVKSTPEWEEKPIDKWKKTTTQEISEPKEKKGRKSSRAESEKKFKTQEDTSTSKLKSTFSPYNPSQTQKEKHTQKGRKEKKIKIITEENQPKYQQLLNIIKASSEPGEEFFDIENDKRNEKIIVVQGKTEETFVDQYQSGRRVLRYQNIKGRKRTYPIWRRVNYYDYSWGMTINDFPELKREEEQWEEQFYDEQGY</sequence>
<feature type="region of interest" description="Disordered" evidence="1">
    <location>
        <begin position="512"/>
        <end position="729"/>
    </location>
</feature>
<feature type="region of interest" description="Disordered" evidence="1">
    <location>
        <begin position="355"/>
        <end position="405"/>
    </location>
</feature>
<comment type="caution">
    <text evidence="2">The sequence shown here is derived from an EMBL/GenBank/DDBJ whole genome shotgun (WGS) entry which is preliminary data.</text>
</comment>
<feature type="compositionally biased region" description="Basic and acidic residues" evidence="1">
    <location>
        <begin position="580"/>
        <end position="634"/>
    </location>
</feature>
<dbReference type="Proteomes" id="UP001628156">
    <property type="component" value="Unassembled WGS sequence"/>
</dbReference>
<feature type="compositionally biased region" description="Basic and acidic residues" evidence="1">
    <location>
        <begin position="686"/>
        <end position="698"/>
    </location>
</feature>
<feature type="compositionally biased region" description="Polar residues" evidence="1">
    <location>
        <begin position="279"/>
        <end position="288"/>
    </location>
</feature>
<feature type="compositionally biased region" description="Basic and acidic residues" evidence="1">
    <location>
        <begin position="306"/>
        <end position="331"/>
    </location>
</feature>
<evidence type="ECO:0000313" key="3">
    <source>
        <dbReference type="Proteomes" id="UP001628156"/>
    </source>
</evidence>
<evidence type="ECO:0000313" key="2">
    <source>
        <dbReference type="EMBL" id="GAB1227384.1"/>
    </source>
</evidence>
<feature type="region of interest" description="Disordered" evidence="1">
    <location>
        <begin position="65"/>
        <end position="109"/>
    </location>
</feature>
<dbReference type="EMBL" id="BAAFRS010000337">
    <property type="protein sequence ID" value="GAB1227384.1"/>
    <property type="molecule type" value="Genomic_DNA"/>
</dbReference>
<organism evidence="2 3">
    <name type="scientific">Entamoeba nuttalli</name>
    <dbReference type="NCBI Taxonomy" id="412467"/>
    <lineage>
        <taxon>Eukaryota</taxon>
        <taxon>Amoebozoa</taxon>
        <taxon>Evosea</taxon>
        <taxon>Archamoebae</taxon>
        <taxon>Mastigamoebida</taxon>
        <taxon>Entamoebidae</taxon>
        <taxon>Entamoeba</taxon>
    </lineage>
</organism>
<feature type="compositionally biased region" description="Basic and acidic residues" evidence="1">
    <location>
        <begin position="518"/>
        <end position="565"/>
    </location>
</feature>
<feature type="compositionally biased region" description="Basic and acidic residues" evidence="1">
    <location>
        <begin position="380"/>
        <end position="405"/>
    </location>
</feature>
<feature type="compositionally biased region" description="Basic and acidic residues" evidence="1">
    <location>
        <begin position="656"/>
        <end position="667"/>
    </location>
</feature>
<evidence type="ECO:0000256" key="1">
    <source>
        <dbReference type="SAM" id="MobiDB-lite"/>
    </source>
</evidence>
<protein>
    <recommendedName>
        <fullName evidence="4">Transcription initiation factor TFIID subunit</fullName>
    </recommendedName>
</protein>